<dbReference type="EMBL" id="NQIK02000007">
    <property type="protein sequence ID" value="KAF7567816.1"/>
    <property type="molecule type" value="Genomic_DNA"/>
</dbReference>
<dbReference type="GO" id="GO:0140662">
    <property type="term" value="F:ATP-dependent protein folding chaperone"/>
    <property type="evidence" value="ECO:0007669"/>
    <property type="project" value="InterPro"/>
</dbReference>
<sequence length="597" mass="66354">MLSNRLVIGLDYGTTYTGVAFCETSDTGVVGKDILVIKDWPSRHTKIGTKEKVPSEIALIDRAQWGSLIPPNVQRHMWTKLLLNNGKPGEVAHIIKELSLYDNRAPSNQPVNIIAEFLAHVKAHLIKNLDIQYGKGLWRTLPITLVVTVPAVWSDSAKNSTLQAVNKAGFNDTELPQLKRTILTTEPEAAAIYTIQSLRGGVQDEQFAVGDGFIVCDMGGGTVDLISYRVVDLNPTTLEEATIGSGDQCGGSFVERGFLEWLERRLGTADFMLIAGDRSENLPRTSLSPKLSRMVQDFVLEAKSGFSGVETNFLRLPIPLSSVEDDEARGIQDGEIMITANDMKKMFEFPLRRTYELLLGQIQQARRTGNVQLKSIFMVGGFAESPYIYEKVKAYAEAHGLQTIRPSYAWSAIVRGAAAKGLESDGRAPIKNRKCRRHYGTDFYVPFVSGRHREADSFISQHDGFKKAANQMEWMLKKGQDLAAVSESHATLTLHQHFWPGDNRSASCDLLATDADKPSYRSKDKASRYAFDFVYKVATLNVDLNGVPQNLFQRHLSLSDGHYYTLHFKVEMSIQSSLEFSLLVNGVRYGAVTATYA</sequence>
<dbReference type="SUPFAM" id="SSF53067">
    <property type="entry name" value="Actin-like ATPase domain"/>
    <property type="match status" value="2"/>
</dbReference>
<dbReference type="PANTHER" id="PTHR14187:SF82">
    <property type="entry name" value="FAMILY CHAPERONE, PUTATIVE (AFU_ORTHOLOGUE AFUA_7G08575)-RELATED"/>
    <property type="match status" value="1"/>
</dbReference>
<dbReference type="GeneID" id="6347555"/>
<dbReference type="PANTHER" id="PTHR14187">
    <property type="entry name" value="ALPHA KINASE/ELONGATION FACTOR 2 KINASE"/>
    <property type="match status" value="1"/>
</dbReference>
<dbReference type="OMA" id="TYILETH"/>
<dbReference type="KEGG" id="ptrr:6347555"/>
<protein>
    <submittedName>
        <fullName evidence="1">Hsp70 family protein</fullName>
    </submittedName>
</protein>
<name>A0A2W1H493_9PLEO</name>
<organism evidence="1 2">
    <name type="scientific">Pyrenophora tritici-repentis</name>
    <dbReference type="NCBI Taxonomy" id="45151"/>
    <lineage>
        <taxon>Eukaryota</taxon>
        <taxon>Fungi</taxon>
        <taxon>Dikarya</taxon>
        <taxon>Ascomycota</taxon>
        <taxon>Pezizomycotina</taxon>
        <taxon>Dothideomycetes</taxon>
        <taxon>Pleosporomycetidae</taxon>
        <taxon>Pleosporales</taxon>
        <taxon>Pleosporineae</taxon>
        <taxon>Pleosporaceae</taxon>
        <taxon>Pyrenophora</taxon>
    </lineage>
</organism>
<dbReference type="GO" id="GO:0005524">
    <property type="term" value="F:ATP binding"/>
    <property type="evidence" value="ECO:0007669"/>
    <property type="project" value="InterPro"/>
</dbReference>
<dbReference type="Pfam" id="PF00012">
    <property type="entry name" value="HSP70"/>
    <property type="match status" value="1"/>
</dbReference>
<gene>
    <name evidence="1" type="ORF">PtrM4_124290</name>
</gene>
<proteinExistence type="predicted"/>
<dbReference type="CDD" id="cd10170">
    <property type="entry name" value="ASKHA_NBD_HSP70"/>
    <property type="match status" value="1"/>
</dbReference>
<dbReference type="AlphaFoldDB" id="A0A2W1H493"/>
<reference evidence="1 2" key="1">
    <citation type="journal article" date="2018" name="BMC Genomics">
        <title>Comparative genomics of the wheat fungal pathogen Pyrenophora tritici-repentis reveals chromosomal variations and genome plasticity.</title>
        <authorList>
            <person name="Moolhuijzen P."/>
            <person name="See P.T."/>
            <person name="Hane J.K."/>
            <person name="Shi G."/>
            <person name="Liu Z."/>
            <person name="Oliver R.P."/>
            <person name="Moffat C.S."/>
        </authorList>
    </citation>
    <scope>NUCLEOTIDE SEQUENCE [LARGE SCALE GENOMIC DNA]</scope>
    <source>
        <strain evidence="1">M4</strain>
    </source>
</reference>
<dbReference type="Gene3D" id="3.90.640.10">
    <property type="entry name" value="Actin, Chain A, domain 4"/>
    <property type="match status" value="1"/>
</dbReference>
<dbReference type="Gene3D" id="3.30.420.40">
    <property type="match status" value="2"/>
</dbReference>
<comment type="caution">
    <text evidence="1">The sequence shown here is derived from an EMBL/GenBank/DDBJ whole genome shotgun (WGS) entry which is preliminary data.</text>
</comment>
<dbReference type="RefSeq" id="XP_001939597.1">
    <property type="nucleotide sequence ID" value="XM_001939562.1"/>
</dbReference>
<dbReference type="Proteomes" id="UP000245464">
    <property type="component" value="Chromosome 7"/>
</dbReference>
<accession>A0A2W1H493</accession>
<evidence type="ECO:0000313" key="2">
    <source>
        <dbReference type="Proteomes" id="UP000245464"/>
    </source>
</evidence>
<evidence type="ECO:0000313" key="1">
    <source>
        <dbReference type="EMBL" id="KAF7567816.1"/>
    </source>
</evidence>
<dbReference type="InterPro" id="IPR043129">
    <property type="entry name" value="ATPase_NBD"/>
</dbReference>
<dbReference type="InterPro" id="IPR013126">
    <property type="entry name" value="Hsp_70_fam"/>
</dbReference>